<dbReference type="Proteomes" id="UP000235786">
    <property type="component" value="Unassembled WGS sequence"/>
</dbReference>
<evidence type="ECO:0000313" key="5">
    <source>
        <dbReference type="Proteomes" id="UP000235786"/>
    </source>
</evidence>
<sequence length="627" mass="66468">MGRNFVSLLALGAVVNATISSSGQTFVVNGISYYAAPEAVTTISATADMLISASKGTDIDLIPLTVMVDSSGQFTTDVFRSLVSNYTASDDVFNAGFLQSIYLTHTGSASATVKYPLGAALTEYGTQLFIPSRAYTSSVQSQGYNITGWRTAIPAGPYFVSAITGEVFRAYRLYSDVQGAFTEGLKPNSDGSYSILSAAIPGAQSLTIGVPSKLYYTKTAEKPLAGVRLGVKDIYDIAGIKTSCGNRAYYDLYPPRNVTAVAVQRLIDAGAVIIGKMKTSQFANGETATADWVDYHSPFNIRGDGYQDPSSSSSGPGAGIGAYDWLDIGLGSDTGGSIRGPSEVNGCFGNRPSHGLVPLDGVMPLSPNLDTAGFLTRDPYLWHEAAKALYLTNITSNFTSFPKKILTSGFPTTGDSEADAILVDFLSKLQSFLGAPTPTPISLDTLWSSSAPAAAGGASLSSYLGIVYPVLIAQQQYTLFTLPFYADYATAHDGRRPFIDPVPLIRWAFGQNNVSADASVQALQNKTVFMDWFSSQVVLPSEETCSDSVLLYVGSDASPNYRNQYFSVPSPPTGFGLSRVSPLSEVPDFVFPNIIAAKGCDGMIFALAEALTTAGILKVPKTGSLMY</sequence>
<dbReference type="GO" id="GO:0016740">
    <property type="term" value="F:transferase activity"/>
    <property type="evidence" value="ECO:0007669"/>
    <property type="project" value="UniProtKB-KW"/>
</dbReference>
<keyword evidence="4" id="KW-0808">Transferase</keyword>
<keyword evidence="5" id="KW-1185">Reference proteome</keyword>
<dbReference type="Pfam" id="PF26053">
    <property type="entry name" value="DUF8016"/>
    <property type="match status" value="1"/>
</dbReference>
<dbReference type="Pfam" id="PF01425">
    <property type="entry name" value="Amidase"/>
    <property type="match status" value="1"/>
</dbReference>
<dbReference type="InterPro" id="IPR058329">
    <property type="entry name" value="Arp1_N"/>
</dbReference>
<dbReference type="InterPro" id="IPR036928">
    <property type="entry name" value="AS_sf"/>
</dbReference>
<evidence type="ECO:0000256" key="1">
    <source>
        <dbReference type="SAM" id="SignalP"/>
    </source>
</evidence>
<dbReference type="STRING" id="1149755.A0A2J6R055"/>
<keyword evidence="1" id="KW-0732">Signal</keyword>
<dbReference type="AlphaFoldDB" id="A0A2J6R055"/>
<feature type="chain" id="PRO_5014349831" evidence="1">
    <location>
        <begin position="18"/>
        <end position="627"/>
    </location>
</feature>
<protein>
    <submittedName>
        <fullName evidence="4">Putative Glutamyl-tRNA amidotransferase subunit A</fullName>
    </submittedName>
</protein>
<dbReference type="PANTHER" id="PTHR46310:SF7">
    <property type="entry name" value="AMIDASE 1"/>
    <property type="match status" value="1"/>
</dbReference>
<feature type="domain" description="Scytalone dehydratase-like protein Arp1 N-terminal" evidence="3">
    <location>
        <begin position="52"/>
        <end position="174"/>
    </location>
</feature>
<name>A0A2J6R055_HYAVF</name>
<evidence type="ECO:0000259" key="3">
    <source>
        <dbReference type="Pfam" id="PF26053"/>
    </source>
</evidence>
<organism evidence="4 5">
    <name type="scientific">Hyaloscypha variabilis (strain UAMH 11265 / GT02V1 / F)</name>
    <name type="common">Meliniomyces variabilis</name>
    <dbReference type="NCBI Taxonomy" id="1149755"/>
    <lineage>
        <taxon>Eukaryota</taxon>
        <taxon>Fungi</taxon>
        <taxon>Dikarya</taxon>
        <taxon>Ascomycota</taxon>
        <taxon>Pezizomycotina</taxon>
        <taxon>Leotiomycetes</taxon>
        <taxon>Helotiales</taxon>
        <taxon>Hyaloscyphaceae</taxon>
        <taxon>Hyaloscypha</taxon>
        <taxon>Hyaloscypha variabilis</taxon>
    </lineage>
</organism>
<evidence type="ECO:0000259" key="2">
    <source>
        <dbReference type="Pfam" id="PF01425"/>
    </source>
</evidence>
<reference evidence="4 5" key="1">
    <citation type="submission" date="2016-04" db="EMBL/GenBank/DDBJ databases">
        <title>A degradative enzymes factory behind the ericoid mycorrhizal symbiosis.</title>
        <authorList>
            <consortium name="DOE Joint Genome Institute"/>
            <person name="Martino E."/>
            <person name="Morin E."/>
            <person name="Grelet G."/>
            <person name="Kuo A."/>
            <person name="Kohler A."/>
            <person name="Daghino S."/>
            <person name="Barry K."/>
            <person name="Choi C."/>
            <person name="Cichocki N."/>
            <person name="Clum A."/>
            <person name="Copeland A."/>
            <person name="Hainaut M."/>
            <person name="Haridas S."/>
            <person name="Labutti K."/>
            <person name="Lindquist E."/>
            <person name="Lipzen A."/>
            <person name="Khouja H.-R."/>
            <person name="Murat C."/>
            <person name="Ohm R."/>
            <person name="Olson A."/>
            <person name="Spatafora J."/>
            <person name="Veneault-Fourrey C."/>
            <person name="Henrissat B."/>
            <person name="Grigoriev I."/>
            <person name="Martin F."/>
            <person name="Perotto S."/>
        </authorList>
    </citation>
    <scope>NUCLEOTIDE SEQUENCE [LARGE SCALE GENOMIC DNA]</scope>
    <source>
        <strain evidence="4 5">F</strain>
    </source>
</reference>
<accession>A0A2J6R055</accession>
<dbReference type="SUPFAM" id="SSF75304">
    <property type="entry name" value="Amidase signature (AS) enzymes"/>
    <property type="match status" value="1"/>
</dbReference>
<gene>
    <name evidence="4" type="ORF">L207DRAFT_572639</name>
</gene>
<feature type="signal peptide" evidence="1">
    <location>
        <begin position="1"/>
        <end position="17"/>
    </location>
</feature>
<feature type="domain" description="Amidase" evidence="2">
    <location>
        <begin position="217"/>
        <end position="378"/>
    </location>
</feature>
<dbReference type="Gene3D" id="3.90.1300.10">
    <property type="entry name" value="Amidase signature (AS) domain"/>
    <property type="match status" value="1"/>
</dbReference>
<evidence type="ECO:0000313" key="4">
    <source>
        <dbReference type="EMBL" id="PMD31908.1"/>
    </source>
</evidence>
<proteinExistence type="predicted"/>
<dbReference type="EMBL" id="KZ613961">
    <property type="protein sequence ID" value="PMD31908.1"/>
    <property type="molecule type" value="Genomic_DNA"/>
</dbReference>
<dbReference type="PANTHER" id="PTHR46310">
    <property type="entry name" value="AMIDASE 1"/>
    <property type="match status" value="1"/>
</dbReference>
<dbReference type="InterPro" id="IPR023631">
    <property type="entry name" value="Amidase_dom"/>
</dbReference>
<dbReference type="OrthoDB" id="5423360at2759"/>